<keyword evidence="5" id="KW-0503">Monooxygenase</keyword>
<dbReference type="InterPro" id="IPR036188">
    <property type="entry name" value="FAD/NAD-bd_sf"/>
</dbReference>
<dbReference type="GO" id="GO:0004497">
    <property type="term" value="F:monooxygenase activity"/>
    <property type="evidence" value="ECO:0007669"/>
    <property type="project" value="UniProtKB-KW"/>
</dbReference>
<sequence length="461" mass="50747">MQQIDEAHPLKVLVVGAGLCGLSAAIALRRQGHHVHILESSSFKSELGAGLAVPPNTVHSLRGLGCDIDNLKPVDNLCFTAMAHDGNPGMMNNMTDYRKAYGDPWVMAHRVDLHNELMRVALDPEGAGLPAQLRLGVQVVSCDVEACTISLVDGTVCSADLIVGADGIRSTIRSYILGKEIDIPPTGIAGYRWLIPAEALEPYPELDWIIKKPPLGARLITAPIRRNEQTDVGEKADKRTIIIYACRSGTMINVLGVHDDPRNQNEVGKSSGVCFSQNLNSISGWNVPVTQENLLEFFGDYHPRFKRLLQLADSIHLWQMRVVPRLDTWINKRVCLLGDSAHASLPTLGQGFGMGLEDAVALAALLPMGTKVSDVENRLVAYESLRKERAEYVATESLEQQDILGKRGLYLRCECSTFCVFERIFLSCNSEAPMMRDKIMGYDIKAEAEKVLMELRTSTAQ</sequence>
<proteinExistence type="inferred from homology"/>
<dbReference type="SUPFAM" id="SSF54373">
    <property type="entry name" value="FAD-linked reductases, C-terminal domain"/>
    <property type="match status" value="1"/>
</dbReference>
<evidence type="ECO:0000256" key="3">
    <source>
        <dbReference type="ARBA" id="ARBA00022827"/>
    </source>
</evidence>
<dbReference type="PRINTS" id="PR00420">
    <property type="entry name" value="RNGMNOXGNASE"/>
</dbReference>
<feature type="domain" description="FAD-binding" evidence="6">
    <location>
        <begin position="315"/>
        <end position="395"/>
    </location>
</feature>
<evidence type="ECO:0000259" key="6">
    <source>
        <dbReference type="Pfam" id="PF01494"/>
    </source>
</evidence>
<feature type="domain" description="FAD-binding" evidence="6">
    <location>
        <begin position="11"/>
        <end position="174"/>
    </location>
</feature>
<dbReference type="PANTHER" id="PTHR13789">
    <property type="entry name" value="MONOOXYGENASE"/>
    <property type="match status" value="1"/>
</dbReference>
<evidence type="ECO:0000256" key="1">
    <source>
        <dbReference type="ARBA" id="ARBA00007992"/>
    </source>
</evidence>
<dbReference type="InterPro" id="IPR050493">
    <property type="entry name" value="FAD-dep_Monooxygenase_BioMet"/>
</dbReference>
<keyword evidence="4" id="KW-0560">Oxidoreductase</keyword>
<dbReference type="Pfam" id="PF01494">
    <property type="entry name" value="FAD_binding_3"/>
    <property type="match status" value="2"/>
</dbReference>
<evidence type="ECO:0000256" key="5">
    <source>
        <dbReference type="ARBA" id="ARBA00023033"/>
    </source>
</evidence>
<comment type="similarity">
    <text evidence="1">Belongs to the paxM FAD-dependent monooxygenase family.</text>
</comment>
<evidence type="ECO:0000313" key="7">
    <source>
        <dbReference type="EMBL" id="KAK0491180.1"/>
    </source>
</evidence>
<organism evidence="7 8">
    <name type="scientific">Armillaria novae-zelandiae</name>
    <dbReference type="NCBI Taxonomy" id="153914"/>
    <lineage>
        <taxon>Eukaryota</taxon>
        <taxon>Fungi</taxon>
        <taxon>Dikarya</taxon>
        <taxon>Basidiomycota</taxon>
        <taxon>Agaricomycotina</taxon>
        <taxon>Agaricomycetes</taxon>
        <taxon>Agaricomycetidae</taxon>
        <taxon>Agaricales</taxon>
        <taxon>Marasmiineae</taxon>
        <taxon>Physalacriaceae</taxon>
        <taxon>Armillaria</taxon>
    </lineage>
</organism>
<evidence type="ECO:0000313" key="8">
    <source>
        <dbReference type="Proteomes" id="UP001175227"/>
    </source>
</evidence>
<dbReference type="GO" id="GO:0071949">
    <property type="term" value="F:FAD binding"/>
    <property type="evidence" value="ECO:0007669"/>
    <property type="project" value="InterPro"/>
</dbReference>
<gene>
    <name evidence="7" type="ORF">IW261DRAFT_1324026</name>
</gene>
<keyword evidence="8" id="KW-1185">Reference proteome</keyword>
<dbReference type="EMBL" id="JAUEPR010000001">
    <property type="protein sequence ID" value="KAK0491180.1"/>
    <property type="molecule type" value="Genomic_DNA"/>
</dbReference>
<keyword evidence="2" id="KW-0285">Flavoprotein</keyword>
<evidence type="ECO:0000256" key="2">
    <source>
        <dbReference type="ARBA" id="ARBA00022630"/>
    </source>
</evidence>
<accession>A0AA39PW73</accession>
<protein>
    <submittedName>
        <fullName evidence="7">FAD/NAD(P)-binding domain-containing protein</fullName>
    </submittedName>
</protein>
<dbReference type="Gene3D" id="3.50.50.60">
    <property type="entry name" value="FAD/NAD(P)-binding domain"/>
    <property type="match status" value="1"/>
</dbReference>
<dbReference type="PANTHER" id="PTHR13789:SF314">
    <property type="entry name" value="FAD-BINDING DOMAIN-CONTAINING PROTEIN"/>
    <property type="match status" value="1"/>
</dbReference>
<comment type="caution">
    <text evidence="7">The sequence shown here is derived from an EMBL/GenBank/DDBJ whole genome shotgun (WGS) entry which is preliminary data.</text>
</comment>
<keyword evidence="3" id="KW-0274">FAD</keyword>
<dbReference type="Proteomes" id="UP001175227">
    <property type="component" value="Unassembled WGS sequence"/>
</dbReference>
<dbReference type="SUPFAM" id="SSF51905">
    <property type="entry name" value="FAD/NAD(P)-binding domain"/>
    <property type="match status" value="1"/>
</dbReference>
<dbReference type="AlphaFoldDB" id="A0AA39PW73"/>
<name>A0AA39PW73_9AGAR</name>
<reference evidence="7" key="1">
    <citation type="submission" date="2023-06" db="EMBL/GenBank/DDBJ databases">
        <authorList>
            <consortium name="Lawrence Berkeley National Laboratory"/>
            <person name="Ahrendt S."/>
            <person name="Sahu N."/>
            <person name="Indic B."/>
            <person name="Wong-Bajracharya J."/>
            <person name="Merenyi Z."/>
            <person name="Ke H.-M."/>
            <person name="Monk M."/>
            <person name="Kocsube S."/>
            <person name="Drula E."/>
            <person name="Lipzen A."/>
            <person name="Balint B."/>
            <person name="Henrissat B."/>
            <person name="Andreopoulos B."/>
            <person name="Martin F.M."/>
            <person name="Harder C.B."/>
            <person name="Rigling D."/>
            <person name="Ford K.L."/>
            <person name="Foster G.D."/>
            <person name="Pangilinan J."/>
            <person name="Papanicolaou A."/>
            <person name="Barry K."/>
            <person name="LaButti K."/>
            <person name="Viragh M."/>
            <person name="Koriabine M."/>
            <person name="Yan M."/>
            <person name="Riley R."/>
            <person name="Champramary S."/>
            <person name="Plett K.L."/>
            <person name="Tsai I.J."/>
            <person name="Slot J."/>
            <person name="Sipos G."/>
            <person name="Plett J."/>
            <person name="Nagy L.G."/>
            <person name="Grigoriev I.V."/>
        </authorList>
    </citation>
    <scope>NUCLEOTIDE SEQUENCE</scope>
    <source>
        <strain evidence="7">ICMP 16352</strain>
    </source>
</reference>
<evidence type="ECO:0000256" key="4">
    <source>
        <dbReference type="ARBA" id="ARBA00023002"/>
    </source>
</evidence>
<dbReference type="InterPro" id="IPR002938">
    <property type="entry name" value="FAD-bd"/>
</dbReference>